<reference evidence="3 4" key="2">
    <citation type="submission" date="2018-03" db="EMBL/GenBank/DDBJ databases">
        <title>The ancient ancestry and fast evolution of plastids.</title>
        <authorList>
            <person name="Moore K.R."/>
            <person name="Magnabosco C."/>
            <person name="Momper L."/>
            <person name="Gold D.A."/>
            <person name="Bosak T."/>
            <person name="Fournier G.P."/>
        </authorList>
    </citation>
    <scope>NUCLEOTIDE SEQUENCE [LARGE SCALE GENOMIC DNA]</scope>
    <source>
        <strain evidence="3 4">ULC007</strain>
    </source>
</reference>
<evidence type="ECO:0000313" key="4">
    <source>
        <dbReference type="Proteomes" id="UP000238634"/>
    </source>
</evidence>
<organism evidence="3 4">
    <name type="scientific">Phormidesmis priestleyi ULC007</name>
    <dbReference type="NCBI Taxonomy" id="1920490"/>
    <lineage>
        <taxon>Bacteria</taxon>
        <taxon>Bacillati</taxon>
        <taxon>Cyanobacteriota</taxon>
        <taxon>Cyanophyceae</taxon>
        <taxon>Leptolyngbyales</taxon>
        <taxon>Leptolyngbyaceae</taxon>
        <taxon>Phormidesmis</taxon>
    </lineage>
</organism>
<dbReference type="Pfam" id="PF13692">
    <property type="entry name" value="Glyco_trans_1_4"/>
    <property type="match status" value="1"/>
</dbReference>
<dbReference type="AlphaFoldDB" id="A0A2T1DHK4"/>
<dbReference type="GO" id="GO:0016757">
    <property type="term" value="F:glycosyltransferase activity"/>
    <property type="evidence" value="ECO:0007669"/>
    <property type="project" value="UniProtKB-KW"/>
</dbReference>
<reference evidence="3 4" key="1">
    <citation type="submission" date="2018-02" db="EMBL/GenBank/DDBJ databases">
        <authorList>
            <person name="Cohen D.B."/>
            <person name="Kent A.D."/>
        </authorList>
    </citation>
    <scope>NUCLEOTIDE SEQUENCE [LARGE SCALE GENOMIC DNA]</scope>
    <source>
        <strain evidence="3 4">ULC007</strain>
    </source>
</reference>
<dbReference type="PANTHER" id="PTHR12526:SF629">
    <property type="entry name" value="TEICHURONIC ACID BIOSYNTHESIS GLYCOSYLTRANSFERASE TUAH-RELATED"/>
    <property type="match status" value="1"/>
</dbReference>
<dbReference type="STRING" id="1920490.GCA_001895925_04011"/>
<evidence type="ECO:0000313" key="3">
    <source>
        <dbReference type="EMBL" id="PSB19955.1"/>
    </source>
</evidence>
<dbReference type="CDD" id="cd03801">
    <property type="entry name" value="GT4_PimA-like"/>
    <property type="match status" value="1"/>
</dbReference>
<dbReference type="RefSeq" id="WP_073071156.1">
    <property type="nucleotide sequence ID" value="NZ_MPPI01000010.1"/>
</dbReference>
<dbReference type="Gene3D" id="3.40.50.2000">
    <property type="entry name" value="Glycogen Phosphorylase B"/>
    <property type="match status" value="1"/>
</dbReference>
<dbReference type="EMBL" id="PVWG01000008">
    <property type="protein sequence ID" value="PSB19955.1"/>
    <property type="molecule type" value="Genomic_DNA"/>
</dbReference>
<accession>A0A2T1DHK4</accession>
<keyword evidence="4" id="KW-1185">Reference proteome</keyword>
<gene>
    <name evidence="3" type="ORF">C7B65_09840</name>
</gene>
<protein>
    <submittedName>
        <fullName evidence="3">Glycosyl transferase family 1</fullName>
    </submittedName>
</protein>
<dbReference type="SUPFAM" id="SSF53756">
    <property type="entry name" value="UDP-Glycosyltransferase/glycogen phosphorylase"/>
    <property type="match status" value="1"/>
</dbReference>
<evidence type="ECO:0000256" key="1">
    <source>
        <dbReference type="ARBA" id="ARBA00022676"/>
    </source>
</evidence>
<keyword evidence="2 3" id="KW-0808">Transferase</keyword>
<sequence length="403" mass="46266">MKKHYLFFSNHLSLKPDTAHEIHDVLCANAAANLGYSAVLTYPDQTLGRYNPIAWMAPFKLQKPDRAFAEFYDTQEHLNIAPLPMPWLSDHTSDKLTNSSTIVCKYYLPIHILPTIKLVHTRNWNFAKAAIKNKIPVIYEAHYYQETPFEKEIVSSPLFQVAITQSKLTQENLVRCGMPPEKAVALHNGFERSFLIRQPQEAESWRRELLKDGRNQLVVYSGALYRFKGVDLLIEVAKELPEIQFVVTGGTDFQVDAYRELSQQKGVENITFLGWILPRQRLVSLFQAADVLAHPHCSGKEADFTNPVKFFQYIASGTPIVATTIVPLLEFKLPHLAMDWCEPDDPIQFSDCLQSALKRYPRKIEGYAENIEFGQQFSWENRIEKILSYVDEKMRPTTINLNS</sequence>
<dbReference type="Proteomes" id="UP000238634">
    <property type="component" value="Unassembled WGS sequence"/>
</dbReference>
<name>A0A2T1DHK4_9CYAN</name>
<keyword evidence="1" id="KW-0328">Glycosyltransferase</keyword>
<proteinExistence type="predicted"/>
<evidence type="ECO:0000256" key="2">
    <source>
        <dbReference type="ARBA" id="ARBA00022679"/>
    </source>
</evidence>
<comment type="caution">
    <text evidence="3">The sequence shown here is derived from an EMBL/GenBank/DDBJ whole genome shotgun (WGS) entry which is preliminary data.</text>
</comment>
<dbReference type="PANTHER" id="PTHR12526">
    <property type="entry name" value="GLYCOSYLTRANSFERASE"/>
    <property type="match status" value="1"/>
</dbReference>
<dbReference type="OrthoDB" id="9816564at2"/>